<feature type="transmembrane region" description="Helical" evidence="1">
    <location>
        <begin position="197"/>
        <end position="226"/>
    </location>
</feature>
<keyword evidence="3" id="KW-1185">Reference proteome</keyword>
<evidence type="ECO:0000313" key="2">
    <source>
        <dbReference type="EMBL" id="NHF59084.1"/>
    </source>
</evidence>
<feature type="transmembrane region" description="Helical" evidence="1">
    <location>
        <begin position="57"/>
        <end position="78"/>
    </location>
</feature>
<protein>
    <recommendedName>
        <fullName evidence="4">O-antigen ligase</fullName>
    </recommendedName>
</protein>
<feature type="transmembrane region" description="Helical" evidence="1">
    <location>
        <begin position="232"/>
        <end position="252"/>
    </location>
</feature>
<dbReference type="RefSeq" id="WP_152573535.1">
    <property type="nucleotide sequence ID" value="NZ_VIKU02000001.1"/>
</dbReference>
<feature type="transmembrane region" description="Helical" evidence="1">
    <location>
        <begin position="31"/>
        <end position="50"/>
    </location>
</feature>
<dbReference type="Proteomes" id="UP000707206">
    <property type="component" value="Unassembled WGS sequence"/>
</dbReference>
<organism evidence="2 3">
    <name type="scientific">Pelagihabitans pacificus</name>
    <dbReference type="NCBI Taxonomy" id="2696054"/>
    <lineage>
        <taxon>Bacteria</taxon>
        <taxon>Pseudomonadati</taxon>
        <taxon>Bacteroidota</taxon>
        <taxon>Flavobacteriia</taxon>
        <taxon>Flavobacteriales</taxon>
        <taxon>Flavobacteriaceae</taxon>
        <taxon>Pelagihabitans</taxon>
    </lineage>
</organism>
<name>A0A967ARK4_9FLAO</name>
<feature type="transmembrane region" description="Helical" evidence="1">
    <location>
        <begin position="342"/>
        <end position="359"/>
    </location>
</feature>
<sequence>MRSLLKLIFIITLLELFVGGGGRVFEIGGATLRILLFFLNIVIVSVLYVYRAKIPKYVVVLVASVLCILLFYAVLGWFNGAPFALIAEDVKPLSYFFSILFFSYFIDSKERVQLIVSLIQKTSLFMALAYIGIQLLFFLGKISFLPFYEYVNTKVSSSDFIFRGTQGLFFYKGFLYMVVGLIFWIHSKNSQYKGISILILMTAMILTGTRGFILMFGLLYALFYGIPLLLKLNIKVLILVAVLVLGSVYFFGNFELGDKDLSDSIRIQQLIQVTERINPISFFIGHGFGIGVPVREVHMEIGYLEVFHKQGVLGLSLWGLLFIILYNTYIREKNFLEIRKPFFLAVLFVILLSLTNPFFNNPIGISLFMIALSAFTALNKTAKRDDSKMAVNVSGS</sequence>
<feature type="transmembrane region" description="Helical" evidence="1">
    <location>
        <begin position="127"/>
        <end position="148"/>
    </location>
</feature>
<evidence type="ECO:0008006" key="4">
    <source>
        <dbReference type="Google" id="ProtNLM"/>
    </source>
</evidence>
<keyword evidence="1" id="KW-0812">Transmembrane</keyword>
<reference evidence="2" key="2">
    <citation type="submission" date="2020-03" db="EMBL/GenBank/DDBJ databases">
        <title>Flavobacteriaceae bacterium strain TP-CH-4, a member of the family Flavobacteriaceae isolated from a deep-sea seamount.</title>
        <authorList>
            <person name="Zhang D.-C."/>
        </authorList>
    </citation>
    <scope>NUCLEOTIDE SEQUENCE</scope>
    <source>
        <strain evidence="2">TP-CH-4</strain>
    </source>
</reference>
<feature type="transmembrane region" description="Helical" evidence="1">
    <location>
        <begin position="90"/>
        <end position="106"/>
    </location>
</feature>
<reference evidence="2" key="1">
    <citation type="submission" date="2019-07" db="EMBL/GenBank/DDBJ databases">
        <authorList>
            <person name="De-Chao Zhang Q."/>
        </authorList>
    </citation>
    <scope>NUCLEOTIDE SEQUENCE</scope>
    <source>
        <strain evidence="2">TP-CH-4</strain>
    </source>
</reference>
<feature type="transmembrane region" description="Helical" evidence="1">
    <location>
        <begin position="273"/>
        <end position="292"/>
    </location>
</feature>
<feature type="transmembrane region" description="Helical" evidence="1">
    <location>
        <begin position="365"/>
        <end position="382"/>
    </location>
</feature>
<dbReference type="AlphaFoldDB" id="A0A967ARK4"/>
<feature type="transmembrane region" description="Helical" evidence="1">
    <location>
        <begin position="7"/>
        <end position="25"/>
    </location>
</feature>
<keyword evidence="1" id="KW-1133">Transmembrane helix</keyword>
<feature type="transmembrane region" description="Helical" evidence="1">
    <location>
        <begin position="312"/>
        <end position="330"/>
    </location>
</feature>
<proteinExistence type="predicted"/>
<comment type="caution">
    <text evidence="2">The sequence shown here is derived from an EMBL/GenBank/DDBJ whole genome shotgun (WGS) entry which is preliminary data.</text>
</comment>
<gene>
    <name evidence="2" type="ORF">FK220_007020</name>
</gene>
<feature type="transmembrane region" description="Helical" evidence="1">
    <location>
        <begin position="168"/>
        <end position="185"/>
    </location>
</feature>
<evidence type="ECO:0000313" key="3">
    <source>
        <dbReference type="Proteomes" id="UP000707206"/>
    </source>
</evidence>
<dbReference type="EMBL" id="VIKU02000001">
    <property type="protein sequence ID" value="NHF59084.1"/>
    <property type="molecule type" value="Genomic_DNA"/>
</dbReference>
<evidence type="ECO:0000256" key="1">
    <source>
        <dbReference type="SAM" id="Phobius"/>
    </source>
</evidence>
<keyword evidence="1" id="KW-0472">Membrane</keyword>
<accession>A0A967ARK4</accession>